<dbReference type="Gene3D" id="2.40.50.230">
    <property type="entry name" value="Gp5 N-terminal domain"/>
    <property type="match status" value="1"/>
</dbReference>
<evidence type="ECO:0000313" key="2">
    <source>
        <dbReference type="EMBL" id="MET3654097.1"/>
    </source>
</evidence>
<feature type="domain" description="Phage protein Gp138 N-terminal" evidence="1">
    <location>
        <begin position="29"/>
        <end position="130"/>
    </location>
</feature>
<keyword evidence="3" id="KW-1185">Reference proteome</keyword>
<dbReference type="EMBL" id="JBEPMU010000006">
    <property type="protein sequence ID" value="MET3654097.1"/>
    <property type="molecule type" value="Genomic_DNA"/>
</dbReference>
<dbReference type="Pfam" id="PF18352">
    <property type="entry name" value="Gp138_N"/>
    <property type="match status" value="1"/>
</dbReference>
<proteinExistence type="predicted"/>
<reference evidence="2 3" key="1">
    <citation type="submission" date="2024-06" db="EMBL/GenBank/DDBJ databases">
        <title>Sorghum-associated microbial communities from plants grown in Nebraska, USA.</title>
        <authorList>
            <person name="Schachtman D."/>
        </authorList>
    </citation>
    <scope>NUCLEOTIDE SEQUENCE [LARGE SCALE GENOMIC DNA]</scope>
    <source>
        <strain evidence="2 3">1073</strain>
    </source>
</reference>
<dbReference type="InterPro" id="IPR037026">
    <property type="entry name" value="Vgr_OB-fold_dom_sf"/>
</dbReference>
<accession>A0ABV2JZ41</accession>
<sequence>MDNRQRWNDEEEMLRVAIEGLLSQVWTSLPGYVVAYDASTNTATVQIGVQGQIAGPDQAPKSVNYPVLSGVPVIFPRGGGATLTFPIAPGDECWVSFACRAIGGWKQSGGIQPPNDSRRHDLSDAVCHVGPMSQAKMLSSISTSTVQLRSDDGVSHIELDPVGHIVNIVAPGGINLTGPVNVNGNTTFTGTVSANGKRIDNTHTHTAQGATAITTPVN</sequence>
<dbReference type="RefSeq" id="WP_354015470.1">
    <property type="nucleotide sequence ID" value="NZ_JBEPMU010000006.1"/>
</dbReference>
<dbReference type="Proteomes" id="UP001549184">
    <property type="component" value="Unassembled WGS sequence"/>
</dbReference>
<organism evidence="2 3">
    <name type="scientific">Dyella japonica</name>
    <dbReference type="NCBI Taxonomy" id="231455"/>
    <lineage>
        <taxon>Bacteria</taxon>
        <taxon>Pseudomonadati</taxon>
        <taxon>Pseudomonadota</taxon>
        <taxon>Gammaproteobacteria</taxon>
        <taxon>Lysobacterales</taxon>
        <taxon>Rhodanobacteraceae</taxon>
        <taxon>Dyella</taxon>
    </lineage>
</organism>
<dbReference type="InterPro" id="IPR041599">
    <property type="entry name" value="Gp138_N"/>
</dbReference>
<evidence type="ECO:0000313" key="3">
    <source>
        <dbReference type="Proteomes" id="UP001549184"/>
    </source>
</evidence>
<gene>
    <name evidence="2" type="ORF">ABIC75_003835</name>
</gene>
<name>A0ABV2JZ41_9GAMM</name>
<protein>
    <submittedName>
        <fullName evidence="2">Phage baseplate assembly protein gpV</fullName>
    </submittedName>
</protein>
<evidence type="ECO:0000259" key="1">
    <source>
        <dbReference type="Pfam" id="PF18352"/>
    </source>
</evidence>
<comment type="caution">
    <text evidence="2">The sequence shown here is derived from an EMBL/GenBank/DDBJ whole genome shotgun (WGS) entry which is preliminary data.</text>
</comment>